<dbReference type="PROSITE" id="PS51257">
    <property type="entry name" value="PROKAR_LIPOPROTEIN"/>
    <property type="match status" value="1"/>
</dbReference>
<gene>
    <name evidence="2" type="ORF">KEG57_17595</name>
</gene>
<organism evidence="2 3">
    <name type="scientific">Polyangium jinanense</name>
    <dbReference type="NCBI Taxonomy" id="2829994"/>
    <lineage>
        <taxon>Bacteria</taxon>
        <taxon>Pseudomonadati</taxon>
        <taxon>Myxococcota</taxon>
        <taxon>Polyangia</taxon>
        <taxon>Polyangiales</taxon>
        <taxon>Polyangiaceae</taxon>
        <taxon>Polyangium</taxon>
    </lineage>
</organism>
<comment type="caution">
    <text evidence="2">The sequence shown here is derived from an EMBL/GenBank/DDBJ whole genome shotgun (WGS) entry which is preliminary data.</text>
</comment>
<dbReference type="Proteomes" id="UP001151081">
    <property type="component" value="Unassembled WGS sequence"/>
</dbReference>
<evidence type="ECO:0000313" key="3">
    <source>
        <dbReference type="Proteomes" id="UP001151081"/>
    </source>
</evidence>
<sequence>MRKTRGLGPFRGFVTAALAGLCVVLAPLGGGCQSDTASYCASRCDCQGCSERETEDCTDDVEDAERLAEHDGCAAEYSNFITCYVDEGTCTNGAFITSSCAAAADALRGCSNRSAAFIKTACQEERAKRESCGLNGGGASPCTGGDECAAYCALSASCDDLSNPQPDTPYVNCVVACSNSGSSSGGGP</sequence>
<keyword evidence="1" id="KW-0732">Signal</keyword>
<accession>A0A9X3X6J8</accession>
<keyword evidence="3" id="KW-1185">Reference proteome</keyword>
<dbReference type="AlphaFoldDB" id="A0A9X3X6J8"/>
<feature type="chain" id="PRO_5040964876" evidence="1">
    <location>
        <begin position="20"/>
        <end position="188"/>
    </location>
</feature>
<evidence type="ECO:0000313" key="2">
    <source>
        <dbReference type="EMBL" id="MDC3982336.1"/>
    </source>
</evidence>
<feature type="signal peptide" evidence="1">
    <location>
        <begin position="1"/>
        <end position="19"/>
    </location>
</feature>
<protein>
    <submittedName>
        <fullName evidence="2">Uncharacterized protein</fullName>
    </submittedName>
</protein>
<dbReference type="EMBL" id="JAGTJJ010000007">
    <property type="protein sequence ID" value="MDC3982336.1"/>
    <property type="molecule type" value="Genomic_DNA"/>
</dbReference>
<evidence type="ECO:0000256" key="1">
    <source>
        <dbReference type="SAM" id="SignalP"/>
    </source>
</evidence>
<reference evidence="2 3" key="1">
    <citation type="submission" date="2021-04" db="EMBL/GenBank/DDBJ databases">
        <title>Genome analysis of Polyangium sp.</title>
        <authorList>
            <person name="Li Y."/>
            <person name="Wang J."/>
        </authorList>
    </citation>
    <scope>NUCLEOTIDE SEQUENCE [LARGE SCALE GENOMIC DNA]</scope>
    <source>
        <strain evidence="2 3">SDU14</strain>
    </source>
</reference>
<proteinExistence type="predicted"/>
<name>A0A9X3X6J8_9BACT</name>
<dbReference type="RefSeq" id="WP_272420852.1">
    <property type="nucleotide sequence ID" value="NZ_JAGTJJ010000007.1"/>
</dbReference>